<protein>
    <recommendedName>
        <fullName evidence="11">ComEC/Rec2-related protein domain-containing protein</fullName>
    </recommendedName>
</protein>
<dbReference type="EMBL" id="MHUL01000002">
    <property type="protein sequence ID" value="OHA77859.1"/>
    <property type="molecule type" value="Genomic_DNA"/>
</dbReference>
<evidence type="ECO:0000313" key="9">
    <source>
        <dbReference type="EMBL" id="OHA77859.1"/>
    </source>
</evidence>
<feature type="transmembrane region" description="Helical" evidence="6">
    <location>
        <begin position="310"/>
        <end position="330"/>
    </location>
</feature>
<evidence type="ECO:0000256" key="6">
    <source>
        <dbReference type="SAM" id="Phobius"/>
    </source>
</evidence>
<feature type="transmembrane region" description="Helical" evidence="6">
    <location>
        <begin position="6"/>
        <end position="24"/>
    </location>
</feature>
<feature type="transmembrane region" description="Helical" evidence="6">
    <location>
        <begin position="422"/>
        <end position="445"/>
    </location>
</feature>
<evidence type="ECO:0000259" key="8">
    <source>
        <dbReference type="Pfam" id="PF13567"/>
    </source>
</evidence>
<dbReference type="InterPro" id="IPR025405">
    <property type="entry name" value="DUF4131"/>
</dbReference>
<feature type="transmembrane region" description="Helical" evidence="6">
    <location>
        <begin position="389"/>
        <end position="415"/>
    </location>
</feature>
<dbReference type="InterPro" id="IPR052159">
    <property type="entry name" value="Competence_DNA_uptake"/>
</dbReference>
<feature type="transmembrane region" description="Helical" evidence="6">
    <location>
        <begin position="52"/>
        <end position="68"/>
    </location>
</feature>
<evidence type="ECO:0008006" key="11">
    <source>
        <dbReference type="Google" id="ProtNLM"/>
    </source>
</evidence>
<dbReference type="GO" id="GO:0005886">
    <property type="term" value="C:plasma membrane"/>
    <property type="evidence" value="ECO:0007669"/>
    <property type="project" value="UniProtKB-SubCell"/>
</dbReference>
<gene>
    <name evidence="9" type="ORF">A3J30_02935</name>
</gene>
<dbReference type="NCBIfam" id="TIGR00360">
    <property type="entry name" value="ComEC_N-term"/>
    <property type="match status" value="1"/>
</dbReference>
<dbReference type="PANTHER" id="PTHR30619">
    <property type="entry name" value="DNA INTERNALIZATION/COMPETENCE PROTEIN COMEC/REC2"/>
    <property type="match status" value="1"/>
</dbReference>
<organism evidence="9 10">
    <name type="scientific">Candidatus Wildermuthbacteria bacterium RIFCSPLOWO2_02_FULL_47_9c</name>
    <dbReference type="NCBI Taxonomy" id="1802466"/>
    <lineage>
        <taxon>Bacteria</taxon>
        <taxon>Candidatus Wildermuthiibacteriota</taxon>
    </lineage>
</organism>
<dbReference type="Proteomes" id="UP000178222">
    <property type="component" value="Unassembled WGS sequence"/>
</dbReference>
<feature type="transmembrane region" description="Helical" evidence="6">
    <location>
        <begin position="239"/>
        <end position="263"/>
    </location>
</feature>
<feature type="transmembrane region" description="Helical" evidence="6">
    <location>
        <begin position="457"/>
        <end position="476"/>
    </location>
</feature>
<feature type="domain" description="ComEC/Rec2-related protein" evidence="7">
    <location>
        <begin position="215"/>
        <end position="478"/>
    </location>
</feature>
<dbReference type="Pfam" id="PF13567">
    <property type="entry name" value="DUF4131"/>
    <property type="match status" value="1"/>
</dbReference>
<keyword evidence="3 6" id="KW-0812">Transmembrane</keyword>
<dbReference type="InterPro" id="IPR004477">
    <property type="entry name" value="ComEC_N"/>
</dbReference>
<keyword evidence="2" id="KW-1003">Cell membrane</keyword>
<reference evidence="9 10" key="1">
    <citation type="journal article" date="2016" name="Nat. Commun.">
        <title>Thousands of microbial genomes shed light on interconnected biogeochemical processes in an aquifer system.</title>
        <authorList>
            <person name="Anantharaman K."/>
            <person name="Brown C.T."/>
            <person name="Hug L.A."/>
            <person name="Sharon I."/>
            <person name="Castelle C.J."/>
            <person name="Probst A.J."/>
            <person name="Thomas B.C."/>
            <person name="Singh A."/>
            <person name="Wilkins M.J."/>
            <person name="Karaoz U."/>
            <person name="Brodie E.L."/>
            <person name="Williams K.H."/>
            <person name="Hubbard S.S."/>
            <person name="Banfield J.F."/>
        </authorList>
    </citation>
    <scope>NUCLEOTIDE SEQUENCE [LARGE SCALE GENOMIC DNA]</scope>
</reference>
<dbReference type="Pfam" id="PF03772">
    <property type="entry name" value="Competence"/>
    <property type="match status" value="1"/>
</dbReference>
<feature type="domain" description="DUF4131" evidence="8">
    <location>
        <begin position="28"/>
        <end position="167"/>
    </location>
</feature>
<evidence type="ECO:0000256" key="4">
    <source>
        <dbReference type="ARBA" id="ARBA00022989"/>
    </source>
</evidence>
<evidence type="ECO:0000256" key="5">
    <source>
        <dbReference type="ARBA" id="ARBA00023136"/>
    </source>
</evidence>
<feature type="transmembrane region" description="Helical" evidence="6">
    <location>
        <begin position="29"/>
        <end position="46"/>
    </location>
</feature>
<accession>A0A1G2RZJ5</accession>
<keyword evidence="5 6" id="KW-0472">Membrane</keyword>
<evidence type="ECO:0000313" key="10">
    <source>
        <dbReference type="Proteomes" id="UP000178222"/>
    </source>
</evidence>
<evidence type="ECO:0000256" key="1">
    <source>
        <dbReference type="ARBA" id="ARBA00004651"/>
    </source>
</evidence>
<dbReference type="AlphaFoldDB" id="A0A1G2RZJ5"/>
<proteinExistence type="predicted"/>
<name>A0A1G2RZJ5_9BACT</name>
<comment type="subcellular location">
    <subcellularLocation>
        <location evidence="1">Cell membrane</location>
        <topology evidence="1">Multi-pass membrane protein</topology>
    </subcellularLocation>
</comment>
<keyword evidence="4 6" id="KW-1133">Transmembrane helix</keyword>
<feature type="transmembrane region" description="Helical" evidence="6">
    <location>
        <begin position="269"/>
        <end position="290"/>
    </location>
</feature>
<dbReference type="PANTHER" id="PTHR30619:SF7">
    <property type="entry name" value="BETA-LACTAMASE DOMAIN PROTEIN"/>
    <property type="match status" value="1"/>
</dbReference>
<evidence type="ECO:0000256" key="3">
    <source>
        <dbReference type="ARBA" id="ARBA00022692"/>
    </source>
</evidence>
<evidence type="ECO:0000256" key="2">
    <source>
        <dbReference type="ARBA" id="ARBA00022475"/>
    </source>
</evidence>
<feature type="transmembrane region" description="Helical" evidence="6">
    <location>
        <begin position="336"/>
        <end position="354"/>
    </location>
</feature>
<comment type="caution">
    <text evidence="9">The sequence shown here is derived from an EMBL/GenBank/DDBJ whole genome shotgun (WGS) entry which is preliminary data.</text>
</comment>
<evidence type="ECO:0000259" key="7">
    <source>
        <dbReference type="Pfam" id="PF03772"/>
    </source>
</evidence>
<feature type="transmembrane region" description="Helical" evidence="6">
    <location>
        <begin position="366"/>
        <end position="383"/>
    </location>
</feature>
<sequence length="486" mass="54888">MTSSQLLFYGCLSFIAGIAIASFWAFSQIIILAVFIFGIFLFSVFFKSLPMRAAGVVFLCAAFGLWVYEASERTHADNELRRFYGENVVFEAEVIKEPKERPNSTQVTVKPDFVSSGNVLITLDPREKLSYGDRVTLTGILQEPESFDDFDYAAFLAKDGVYALMKKPEVEIKKREAYDHAGERAMAAIFNLKAEFRDVLEQHLSPRFSSVMVEMLLGDKYVMSEGLAQDLNTTGLRHIIAISGAHIAILTMYVMPLFIWLGLWRQQAFYVTLVLVIFYVVLTGLQPSAVRAGLMGGMFLLGQHVGRQYVALRAIIFAATAMLLLNPFLLVRDVGFQLSFLAVFGMIVLFPMVLSFLPKKIPARKLLAMTLTAQVFTLPILIWDFGQVSLVSMITNILIVPVIPLLMGLGFLLMIGGLLQPVGFLLAFPVGVLVQYILWIVDFFADLPFAVAYTENFPLLWLILFYAVVAFFWWKFRRRHDTFIQW</sequence>